<proteinExistence type="predicted"/>
<protein>
    <submittedName>
        <fullName evidence="2">Uncharacterized protein</fullName>
    </submittedName>
</protein>
<sequence>MNSLKITKGDVSERNYTPYLLFGLLLLIWPFLQRLVINSDATIGFIDPNIWLLILMSLICFLIVTGLSWWLLQSFWMRLGLPLLTEMVLSFKKMELWQQLGFYWASFGLLLLAAVGVLTAIV</sequence>
<evidence type="ECO:0000313" key="2">
    <source>
        <dbReference type="EMBL" id="TCC99730.1"/>
    </source>
</evidence>
<keyword evidence="1" id="KW-0472">Membrane</keyword>
<feature type="transmembrane region" description="Helical" evidence="1">
    <location>
        <begin position="49"/>
        <end position="72"/>
    </location>
</feature>
<keyword evidence="3" id="KW-1185">Reference proteome</keyword>
<dbReference type="RefSeq" id="WP_131607226.1">
    <property type="nucleotide sequence ID" value="NZ_SJSM01000001.1"/>
</dbReference>
<gene>
    <name evidence="2" type="ORF">EZ444_02415</name>
</gene>
<organism evidence="2 3">
    <name type="scientific">Pedobacter hiemivivus</name>
    <dbReference type="NCBI Taxonomy" id="2530454"/>
    <lineage>
        <taxon>Bacteria</taxon>
        <taxon>Pseudomonadati</taxon>
        <taxon>Bacteroidota</taxon>
        <taxon>Sphingobacteriia</taxon>
        <taxon>Sphingobacteriales</taxon>
        <taxon>Sphingobacteriaceae</taxon>
        <taxon>Pedobacter</taxon>
    </lineage>
</organism>
<evidence type="ECO:0000313" key="3">
    <source>
        <dbReference type="Proteomes" id="UP000291117"/>
    </source>
</evidence>
<dbReference type="AlphaFoldDB" id="A0A4R0NGQ8"/>
<feature type="transmembrane region" description="Helical" evidence="1">
    <location>
        <begin position="20"/>
        <end position="37"/>
    </location>
</feature>
<feature type="transmembrane region" description="Helical" evidence="1">
    <location>
        <begin position="101"/>
        <end position="121"/>
    </location>
</feature>
<accession>A0A4R0NGQ8</accession>
<comment type="caution">
    <text evidence="2">The sequence shown here is derived from an EMBL/GenBank/DDBJ whole genome shotgun (WGS) entry which is preliminary data.</text>
</comment>
<evidence type="ECO:0000256" key="1">
    <source>
        <dbReference type="SAM" id="Phobius"/>
    </source>
</evidence>
<keyword evidence="1" id="KW-0812">Transmembrane</keyword>
<name>A0A4R0NGQ8_9SPHI</name>
<keyword evidence="1" id="KW-1133">Transmembrane helix</keyword>
<dbReference type="EMBL" id="SJSM01000001">
    <property type="protein sequence ID" value="TCC99730.1"/>
    <property type="molecule type" value="Genomic_DNA"/>
</dbReference>
<dbReference type="OrthoDB" id="773316at2"/>
<dbReference type="Proteomes" id="UP000291117">
    <property type="component" value="Unassembled WGS sequence"/>
</dbReference>
<reference evidence="2 3" key="1">
    <citation type="submission" date="2019-02" db="EMBL/GenBank/DDBJ databases">
        <title>Pedobacter sp. RP-3-8 sp. nov., isolated from Arctic soil.</title>
        <authorList>
            <person name="Dahal R.H."/>
        </authorList>
    </citation>
    <scope>NUCLEOTIDE SEQUENCE [LARGE SCALE GENOMIC DNA]</scope>
    <source>
        <strain evidence="2 3">RP-3-8</strain>
    </source>
</reference>